<organism evidence="1 2">
    <name type="scientific">Allopusillimonas soli</name>
    <dbReference type="NCBI Taxonomy" id="659016"/>
    <lineage>
        <taxon>Bacteria</taxon>
        <taxon>Pseudomonadati</taxon>
        <taxon>Pseudomonadota</taxon>
        <taxon>Betaproteobacteria</taxon>
        <taxon>Burkholderiales</taxon>
        <taxon>Alcaligenaceae</taxon>
        <taxon>Allopusillimonas</taxon>
    </lineage>
</organism>
<dbReference type="EMBL" id="JACCEW010000002">
    <property type="protein sequence ID" value="NYT36771.1"/>
    <property type="molecule type" value="Genomic_DNA"/>
</dbReference>
<accession>A0A853FE40</accession>
<keyword evidence="2" id="KW-1185">Reference proteome</keyword>
<comment type="caution">
    <text evidence="1">The sequence shown here is derived from an EMBL/GenBank/DDBJ whole genome shotgun (WGS) entry which is preliminary data.</text>
</comment>
<reference evidence="1 2" key="1">
    <citation type="submission" date="2020-07" db="EMBL/GenBank/DDBJ databases">
        <title>Taxonomic revisions and descriptions of new bacterial species based on genomic comparisons in the high-G+C-content subgroup of the family Alcaligenaceae.</title>
        <authorList>
            <person name="Szabo A."/>
            <person name="Felfoldi T."/>
        </authorList>
    </citation>
    <scope>NUCLEOTIDE SEQUENCE [LARGE SCALE GENOMIC DNA]</scope>
    <source>
        <strain evidence="1 2">DSM 25264</strain>
    </source>
</reference>
<dbReference type="PANTHER" id="PTHR36849:SF1">
    <property type="entry name" value="CYTOPLASMIC PROTEIN"/>
    <property type="match status" value="1"/>
</dbReference>
<gene>
    <name evidence="1" type="ORF">H0A68_07785</name>
</gene>
<dbReference type="PANTHER" id="PTHR36849">
    <property type="entry name" value="CYTOPLASMIC PROTEIN-RELATED"/>
    <property type="match status" value="1"/>
</dbReference>
<dbReference type="AlphaFoldDB" id="A0A853FE40"/>
<evidence type="ECO:0000313" key="2">
    <source>
        <dbReference type="Proteomes" id="UP000580517"/>
    </source>
</evidence>
<dbReference type="InterPro" id="IPR052552">
    <property type="entry name" value="YeaO-like"/>
</dbReference>
<dbReference type="RefSeq" id="WP_180029194.1">
    <property type="nucleotide sequence ID" value="NZ_JACCEW010000002.1"/>
</dbReference>
<name>A0A853FE40_9BURK</name>
<dbReference type="Proteomes" id="UP000580517">
    <property type="component" value="Unassembled WGS sequence"/>
</dbReference>
<dbReference type="Pfam" id="PF22752">
    <property type="entry name" value="DUF488-N3i"/>
    <property type="match status" value="1"/>
</dbReference>
<protein>
    <submittedName>
        <fullName evidence="1">DUF488 family protein</fullName>
    </submittedName>
</protein>
<proteinExistence type="predicted"/>
<sequence>MTSHVRIRRAYDAPERIDGYRVLVDRLWPRGLSKEELPYDAWKKDLAPSPALRKWFGHKAENWEQFRDSYQTELRAPEQIERMKALIAAAKKAGQRTITLVYAAKDAEHNHALILADELNRHYR</sequence>
<evidence type="ECO:0000313" key="1">
    <source>
        <dbReference type="EMBL" id="NYT36771.1"/>
    </source>
</evidence>